<dbReference type="InterPro" id="IPR007341">
    <property type="entry name" value="Transgly_assoc"/>
</dbReference>
<dbReference type="RefSeq" id="WP_044436328.1">
    <property type="nucleotide sequence ID" value="NZ_BJYZ01000026.1"/>
</dbReference>
<dbReference type="GO" id="GO:0005886">
    <property type="term" value="C:plasma membrane"/>
    <property type="evidence" value="ECO:0007669"/>
    <property type="project" value="UniProtKB-SubCell"/>
</dbReference>
<evidence type="ECO:0000256" key="6">
    <source>
        <dbReference type="ARBA" id="ARBA00023136"/>
    </source>
</evidence>
<keyword evidence="6 7" id="KW-0472">Membrane</keyword>
<dbReference type="PANTHER" id="PTHR33884:SF7">
    <property type="entry name" value="BSL8023 PROTEIN"/>
    <property type="match status" value="1"/>
</dbReference>
<keyword evidence="4 7" id="KW-0812">Transmembrane</keyword>
<evidence type="ECO:0000313" key="8">
    <source>
        <dbReference type="EMBL" id="GEO41142.1"/>
    </source>
</evidence>
<sequence length="85" mass="8688">MGIIGTIIIGLLAGIVAKFLMPGRDPGGFIITILLGIAGAFVATYLGQAVGWYRAGEGAGFIGAVVGAIIILLIYRLIAGRSRTV</sequence>
<comment type="similarity">
    <text evidence="2">Belongs to the UPF0410 family.</text>
</comment>
<dbReference type="OrthoDB" id="9811343at2"/>
<dbReference type="EMBL" id="BJYZ01000026">
    <property type="protein sequence ID" value="GEO41142.1"/>
    <property type="molecule type" value="Genomic_DNA"/>
</dbReference>
<evidence type="ECO:0000313" key="9">
    <source>
        <dbReference type="Proteomes" id="UP000321523"/>
    </source>
</evidence>
<feature type="transmembrane region" description="Helical" evidence="7">
    <location>
        <begin position="58"/>
        <end position="78"/>
    </location>
</feature>
<evidence type="ECO:0000256" key="2">
    <source>
        <dbReference type="ARBA" id="ARBA00011006"/>
    </source>
</evidence>
<evidence type="ECO:0000256" key="4">
    <source>
        <dbReference type="ARBA" id="ARBA00022692"/>
    </source>
</evidence>
<dbReference type="Proteomes" id="UP000321523">
    <property type="component" value="Unassembled WGS sequence"/>
</dbReference>
<keyword evidence="3" id="KW-1003">Cell membrane</keyword>
<comment type="caution">
    <text evidence="8">The sequence shown here is derived from an EMBL/GenBank/DDBJ whole genome shotgun (WGS) entry which is preliminary data.</text>
</comment>
<protein>
    <submittedName>
        <fullName evidence="8">Membrane protein</fullName>
    </submittedName>
</protein>
<dbReference type="AlphaFoldDB" id="A0A512DXD8"/>
<evidence type="ECO:0000256" key="1">
    <source>
        <dbReference type="ARBA" id="ARBA00004651"/>
    </source>
</evidence>
<evidence type="ECO:0000256" key="7">
    <source>
        <dbReference type="SAM" id="Phobius"/>
    </source>
</evidence>
<keyword evidence="5 7" id="KW-1133">Transmembrane helix</keyword>
<accession>A0A512DXD8</accession>
<feature type="transmembrane region" description="Helical" evidence="7">
    <location>
        <begin position="27"/>
        <end position="46"/>
    </location>
</feature>
<keyword evidence="9" id="KW-1185">Reference proteome</keyword>
<name>A0A512DXD8_9PROT</name>
<reference evidence="8 9" key="1">
    <citation type="submission" date="2019-07" db="EMBL/GenBank/DDBJ databases">
        <title>Whole genome shotgun sequence of Skermanella aerolata NBRC 106429.</title>
        <authorList>
            <person name="Hosoyama A."/>
            <person name="Uohara A."/>
            <person name="Ohji S."/>
            <person name="Ichikawa N."/>
        </authorList>
    </citation>
    <scope>NUCLEOTIDE SEQUENCE [LARGE SCALE GENOMIC DNA]</scope>
    <source>
        <strain evidence="8 9">NBRC 106429</strain>
    </source>
</reference>
<gene>
    <name evidence="8" type="ORF">SAE02_52900</name>
</gene>
<evidence type="ECO:0000256" key="3">
    <source>
        <dbReference type="ARBA" id="ARBA00022475"/>
    </source>
</evidence>
<dbReference type="PANTHER" id="PTHR33884">
    <property type="entry name" value="UPF0410 PROTEIN YMGE"/>
    <property type="match status" value="1"/>
</dbReference>
<dbReference type="Pfam" id="PF04226">
    <property type="entry name" value="Transgly_assoc"/>
    <property type="match status" value="1"/>
</dbReference>
<proteinExistence type="inferred from homology"/>
<organism evidence="8 9">
    <name type="scientific">Skermanella aerolata</name>
    <dbReference type="NCBI Taxonomy" id="393310"/>
    <lineage>
        <taxon>Bacteria</taxon>
        <taxon>Pseudomonadati</taxon>
        <taxon>Pseudomonadota</taxon>
        <taxon>Alphaproteobacteria</taxon>
        <taxon>Rhodospirillales</taxon>
        <taxon>Azospirillaceae</taxon>
        <taxon>Skermanella</taxon>
    </lineage>
</organism>
<evidence type="ECO:0000256" key="5">
    <source>
        <dbReference type="ARBA" id="ARBA00022989"/>
    </source>
</evidence>
<comment type="subcellular location">
    <subcellularLocation>
        <location evidence="1">Cell membrane</location>
        <topology evidence="1">Multi-pass membrane protein</topology>
    </subcellularLocation>
</comment>